<feature type="compositionally biased region" description="Low complexity" evidence="1">
    <location>
        <begin position="396"/>
        <end position="417"/>
    </location>
</feature>
<feature type="compositionally biased region" description="Basic and acidic residues" evidence="1">
    <location>
        <begin position="110"/>
        <end position="127"/>
    </location>
</feature>
<feature type="compositionally biased region" description="Low complexity" evidence="1">
    <location>
        <begin position="332"/>
        <end position="341"/>
    </location>
</feature>
<feature type="region of interest" description="Disordered" evidence="1">
    <location>
        <begin position="765"/>
        <end position="785"/>
    </location>
</feature>
<proteinExistence type="predicted"/>
<feature type="compositionally biased region" description="Low complexity" evidence="1">
    <location>
        <begin position="201"/>
        <end position="216"/>
    </location>
</feature>
<sequence length="1021" mass="115942">MTLRCGKYFYQVEHQKPSLLDLPPGCDSILKKKEEIYDYDFKKFMFTSYQSSSIRTKRTISSNSNDNNNNFYNNTNNPYGNKKKNYYSSNLNGLNFDYNNLQIESNYDDGSTRQRNDRYDSNSKDDNFFTNKISMNPPRSDNIFREKSSNADYNNRNSTRQNNYNNDNYNSNNFNSNNYNRSNYNSNYDSNTRNGNGYTDSNYNSNVTNNYNSSRNQHNINSQPKVSSIEHYDYQAKTSSAFPNNSQTTNHAHQSKSSKKYSSNANLNSGGLSSNTNKMDQNVYTSKPNSSSKAKLSSNTNLSSNNNYQSNTNFSSKPNLPSSTNLPSRPISNLNTNQSTTTNTAYTSKINTSSKVNSITPSALNTNVIENSRYSKKAPVYDYSKPIPSATYGPDSSSRTKSFKNSTSKSSNVSTKVGNRSNFNVDSQPPSIPSKFAGSSSRSKYTSTSSMQSTNTTKVSSSSINHNSQFTKTSDLLNQHAPRNLGDTSQLRSQAKTINSTQKSSYYDEVRTPNLTQYVRPTGGKSSTNVGLTTSTTTNEAQFIAHQAHYAGNTEAPINPPSALLAKKNAISNPGYDFLQPDHQNFSQSQSQSMMNEAANDSFTIDPVPKKTRVEFPEPQTAPKPFQMIDVNLEGEVSQEDAKKVEDLNELMKSFNADSENEDEINGSKLNKKNNKPLITADDLKKGIFSSSEKYFEEEEEEAQIEDVQGENEINNQFQPLENLSDLEDIEKKSKDFDNQNFFIGVEEEEEENVQLYEEENKLEIASGEETPNNSTLPKEQVDIMPIEDDENNDLLDEDDLAQSSEIQSILDKFKKTIGDEEEEDENTYELIKHLEEEEETEDKNRQNNNIEEILNKQKTNNDENPIEDKTVEDPFLEEEENESMIEKVDVDINLSDDENNNNINNDNEQPEEKKEPILKDNFLNNINGEEEESFNYSSLEEILRRAKDQHMLSDGNEEDEEEEAFIYQENKTPTSHFKKPLQFLSQNIKNKYAKSNGGITLAHEFADRLLKIQLKKILYP</sequence>
<feature type="compositionally biased region" description="Low complexity" evidence="1">
    <location>
        <begin position="260"/>
        <end position="277"/>
    </location>
</feature>
<feature type="compositionally biased region" description="Low complexity" evidence="1">
    <location>
        <begin position="153"/>
        <end position="194"/>
    </location>
</feature>
<name>A0ABR2JSW1_9EUKA</name>
<feature type="compositionally biased region" description="Polar residues" evidence="1">
    <location>
        <begin position="239"/>
        <end position="252"/>
    </location>
</feature>
<feature type="compositionally biased region" description="Acidic residues" evidence="1">
    <location>
        <begin position="875"/>
        <end position="884"/>
    </location>
</feature>
<feature type="compositionally biased region" description="Polar residues" evidence="1">
    <location>
        <begin position="217"/>
        <end position="226"/>
    </location>
</feature>
<gene>
    <name evidence="2" type="ORF">M9Y10_044600</name>
</gene>
<evidence type="ECO:0000256" key="1">
    <source>
        <dbReference type="SAM" id="MobiDB-lite"/>
    </source>
</evidence>
<feature type="region of interest" description="Disordered" evidence="1">
    <location>
        <begin position="59"/>
        <end position="86"/>
    </location>
</feature>
<feature type="region of interest" description="Disordered" evidence="1">
    <location>
        <begin position="817"/>
        <end position="917"/>
    </location>
</feature>
<dbReference type="Proteomes" id="UP001470230">
    <property type="component" value="Unassembled WGS sequence"/>
</dbReference>
<evidence type="ECO:0000313" key="3">
    <source>
        <dbReference type="Proteomes" id="UP001470230"/>
    </source>
</evidence>
<evidence type="ECO:0000313" key="2">
    <source>
        <dbReference type="EMBL" id="KAK8881962.1"/>
    </source>
</evidence>
<reference evidence="2 3" key="1">
    <citation type="submission" date="2024-04" db="EMBL/GenBank/DDBJ databases">
        <title>Tritrichomonas musculus Genome.</title>
        <authorList>
            <person name="Alves-Ferreira E."/>
            <person name="Grigg M."/>
            <person name="Lorenzi H."/>
            <person name="Galac M."/>
        </authorList>
    </citation>
    <scope>NUCLEOTIDE SEQUENCE [LARGE SCALE GENOMIC DNA]</scope>
    <source>
        <strain evidence="2 3">EAF2021</strain>
    </source>
</reference>
<feature type="region of interest" description="Disordered" evidence="1">
    <location>
        <begin position="105"/>
        <end position="226"/>
    </location>
</feature>
<feature type="compositionally biased region" description="Polar residues" evidence="1">
    <location>
        <begin position="128"/>
        <end position="139"/>
    </location>
</feature>
<comment type="caution">
    <text evidence="2">The sequence shown here is derived from an EMBL/GenBank/DDBJ whole genome shotgun (WGS) entry which is preliminary data.</text>
</comment>
<dbReference type="EMBL" id="JAPFFF010000009">
    <property type="protein sequence ID" value="KAK8881962.1"/>
    <property type="molecule type" value="Genomic_DNA"/>
</dbReference>
<feature type="compositionally biased region" description="Polar residues" evidence="1">
    <location>
        <begin position="486"/>
        <end position="505"/>
    </location>
</feature>
<feature type="region of interest" description="Disordered" evidence="1">
    <location>
        <begin position="381"/>
        <end position="466"/>
    </location>
</feature>
<accession>A0ABR2JSW1</accession>
<feature type="region of interest" description="Disordered" evidence="1">
    <location>
        <begin position="239"/>
        <end position="341"/>
    </location>
</feature>
<feature type="region of interest" description="Disordered" evidence="1">
    <location>
        <begin position="479"/>
        <end position="509"/>
    </location>
</feature>
<organism evidence="2 3">
    <name type="scientific">Tritrichomonas musculus</name>
    <dbReference type="NCBI Taxonomy" id="1915356"/>
    <lineage>
        <taxon>Eukaryota</taxon>
        <taxon>Metamonada</taxon>
        <taxon>Parabasalia</taxon>
        <taxon>Tritrichomonadida</taxon>
        <taxon>Tritrichomonadidae</taxon>
        <taxon>Tritrichomonas</taxon>
    </lineage>
</organism>
<protein>
    <submittedName>
        <fullName evidence="2">Uncharacterized protein</fullName>
    </submittedName>
</protein>
<feature type="compositionally biased region" description="Polar residues" evidence="1">
    <location>
        <begin position="418"/>
        <end position="429"/>
    </location>
</feature>
<feature type="compositionally biased region" description="Low complexity" evidence="1">
    <location>
        <begin position="439"/>
        <end position="457"/>
    </location>
</feature>
<feature type="compositionally biased region" description="Polar residues" evidence="1">
    <location>
        <begin position="317"/>
        <end position="331"/>
    </location>
</feature>
<keyword evidence="3" id="KW-1185">Reference proteome</keyword>
<feature type="compositionally biased region" description="Low complexity" evidence="1">
    <location>
        <begin position="286"/>
        <end position="316"/>
    </location>
</feature>
<feature type="compositionally biased region" description="Basic and acidic residues" evidence="1">
    <location>
        <begin position="854"/>
        <end position="873"/>
    </location>
</feature>